<feature type="transmembrane region" description="Helical" evidence="7">
    <location>
        <begin position="260"/>
        <end position="283"/>
    </location>
</feature>
<comment type="caution">
    <text evidence="8">The sequence shown here is derived from an EMBL/GenBank/DDBJ whole genome shotgun (WGS) entry which is preliminary data.</text>
</comment>
<protein>
    <submittedName>
        <fullName evidence="8">MFS transporter</fullName>
    </submittedName>
</protein>
<sequence>MLSGANPSRTRSARILLFAAGIIVGLMAEQVVLFAVPLIIYQDSKRVSMLGLAYALEWVPYLLAYPLGGVLADRDGGPRLFRFANCGRALVLASTVVLCLAEPGWSIPVLMVNGALLTTLVAPIHMAIEKVVPQLGQGEALARMQGLVQNMELLSLALGPGLAMAAVVLLGKVWLLGLAAGMFAAAAVSWLSVPRTAVAASAAGARAALAELRLGWTLLFDNRPVVLLAAVNFTMNLALAATMGANAAVVTGVFGQSQSAFGMLNVFAGLAGLLNLAVTPLLLKRYPARVVGAVGFALACCSLLVLGLARSYPVYAIGFVAVEVGVAYYNTFNRTQRVQVIPSEHLGKVMGPFFLINVLAFPIGGLLISTVGSWAGPQHLVAALAVLLAAVGAVLVPLTARSLARSIAGRERSPADTSDTLHTLKDTVADTLTDALVESEAKA</sequence>
<dbReference type="SUPFAM" id="SSF103473">
    <property type="entry name" value="MFS general substrate transporter"/>
    <property type="match status" value="1"/>
</dbReference>
<evidence type="ECO:0000256" key="5">
    <source>
        <dbReference type="ARBA" id="ARBA00022989"/>
    </source>
</evidence>
<proteinExistence type="predicted"/>
<dbReference type="GO" id="GO:0005886">
    <property type="term" value="C:plasma membrane"/>
    <property type="evidence" value="ECO:0007669"/>
    <property type="project" value="UniProtKB-SubCell"/>
</dbReference>
<keyword evidence="5 7" id="KW-1133">Transmembrane helix</keyword>
<name>A0A561UCP3_9ACTN</name>
<dbReference type="RefSeq" id="WP_211786140.1">
    <property type="nucleotide sequence ID" value="NZ_BAAAMZ010000039.1"/>
</dbReference>
<feature type="transmembrane region" description="Helical" evidence="7">
    <location>
        <begin position="225"/>
        <end position="254"/>
    </location>
</feature>
<evidence type="ECO:0000256" key="2">
    <source>
        <dbReference type="ARBA" id="ARBA00022448"/>
    </source>
</evidence>
<dbReference type="EMBL" id="VIWT01000001">
    <property type="protein sequence ID" value="TWF97117.1"/>
    <property type="molecule type" value="Genomic_DNA"/>
</dbReference>
<evidence type="ECO:0000256" key="6">
    <source>
        <dbReference type="ARBA" id="ARBA00023136"/>
    </source>
</evidence>
<feature type="transmembrane region" description="Helical" evidence="7">
    <location>
        <begin position="80"/>
        <end position="101"/>
    </location>
</feature>
<evidence type="ECO:0000256" key="3">
    <source>
        <dbReference type="ARBA" id="ARBA00022475"/>
    </source>
</evidence>
<evidence type="ECO:0000256" key="1">
    <source>
        <dbReference type="ARBA" id="ARBA00004429"/>
    </source>
</evidence>
<feature type="transmembrane region" description="Helical" evidence="7">
    <location>
        <begin position="153"/>
        <end position="175"/>
    </location>
</feature>
<gene>
    <name evidence="8" type="ORF">FHX73_11892</name>
</gene>
<dbReference type="CDD" id="cd06173">
    <property type="entry name" value="MFS_MefA_like"/>
    <property type="match status" value="1"/>
</dbReference>
<feature type="transmembrane region" description="Helical" evidence="7">
    <location>
        <begin position="181"/>
        <end position="204"/>
    </location>
</feature>
<dbReference type="Gene3D" id="1.20.1250.20">
    <property type="entry name" value="MFS general substrate transporter like domains"/>
    <property type="match status" value="1"/>
</dbReference>
<dbReference type="InterPro" id="IPR036259">
    <property type="entry name" value="MFS_trans_sf"/>
</dbReference>
<dbReference type="AlphaFoldDB" id="A0A561UCP3"/>
<feature type="transmembrane region" description="Helical" evidence="7">
    <location>
        <begin position="15"/>
        <end position="41"/>
    </location>
</feature>
<dbReference type="InterPro" id="IPR011701">
    <property type="entry name" value="MFS"/>
</dbReference>
<feature type="transmembrane region" description="Helical" evidence="7">
    <location>
        <begin position="380"/>
        <end position="400"/>
    </location>
</feature>
<comment type="subcellular location">
    <subcellularLocation>
        <location evidence="1">Cell inner membrane</location>
        <topology evidence="1">Multi-pass membrane protein</topology>
    </subcellularLocation>
</comment>
<feature type="transmembrane region" description="Helical" evidence="7">
    <location>
        <begin position="290"/>
        <end position="308"/>
    </location>
</feature>
<dbReference type="PANTHER" id="PTHR23513">
    <property type="entry name" value="INTEGRAL MEMBRANE EFFLUX PROTEIN-RELATED"/>
    <property type="match status" value="1"/>
</dbReference>
<feature type="transmembrane region" description="Helical" evidence="7">
    <location>
        <begin position="353"/>
        <end position="374"/>
    </location>
</feature>
<dbReference type="PANTHER" id="PTHR23513:SF9">
    <property type="entry name" value="ENTEROBACTIN EXPORTER ENTS"/>
    <property type="match status" value="1"/>
</dbReference>
<dbReference type="GO" id="GO:0022857">
    <property type="term" value="F:transmembrane transporter activity"/>
    <property type="evidence" value="ECO:0007669"/>
    <property type="project" value="InterPro"/>
</dbReference>
<dbReference type="Proteomes" id="UP000317940">
    <property type="component" value="Unassembled WGS sequence"/>
</dbReference>
<feature type="transmembrane region" description="Helical" evidence="7">
    <location>
        <begin position="47"/>
        <end position="68"/>
    </location>
</feature>
<evidence type="ECO:0000313" key="8">
    <source>
        <dbReference type="EMBL" id="TWF97117.1"/>
    </source>
</evidence>
<keyword evidence="2" id="KW-0813">Transport</keyword>
<keyword evidence="4 7" id="KW-0812">Transmembrane</keyword>
<feature type="transmembrane region" description="Helical" evidence="7">
    <location>
        <begin position="314"/>
        <end position="332"/>
    </location>
</feature>
<keyword evidence="3" id="KW-1003">Cell membrane</keyword>
<reference evidence="8 9" key="1">
    <citation type="submission" date="2019-06" db="EMBL/GenBank/DDBJ databases">
        <title>Sequencing the genomes of 1000 actinobacteria strains.</title>
        <authorList>
            <person name="Klenk H.-P."/>
        </authorList>
    </citation>
    <scope>NUCLEOTIDE SEQUENCE [LARGE SCALE GENOMIC DNA]</scope>
    <source>
        <strain evidence="8 9">DSM 44826</strain>
    </source>
</reference>
<evidence type="ECO:0000256" key="7">
    <source>
        <dbReference type="SAM" id="Phobius"/>
    </source>
</evidence>
<evidence type="ECO:0000313" key="9">
    <source>
        <dbReference type="Proteomes" id="UP000317940"/>
    </source>
</evidence>
<keyword evidence="9" id="KW-1185">Reference proteome</keyword>
<organism evidence="8 9">
    <name type="scientific">Kitasatospora viridis</name>
    <dbReference type="NCBI Taxonomy" id="281105"/>
    <lineage>
        <taxon>Bacteria</taxon>
        <taxon>Bacillati</taxon>
        <taxon>Actinomycetota</taxon>
        <taxon>Actinomycetes</taxon>
        <taxon>Kitasatosporales</taxon>
        <taxon>Streptomycetaceae</taxon>
        <taxon>Kitasatospora</taxon>
    </lineage>
</organism>
<keyword evidence="6 7" id="KW-0472">Membrane</keyword>
<dbReference type="Pfam" id="PF07690">
    <property type="entry name" value="MFS_1"/>
    <property type="match status" value="1"/>
</dbReference>
<evidence type="ECO:0000256" key="4">
    <source>
        <dbReference type="ARBA" id="ARBA00022692"/>
    </source>
</evidence>
<accession>A0A561UCP3</accession>